<reference evidence="3 4" key="1">
    <citation type="submission" date="2014-07" db="EMBL/GenBank/DDBJ databases">
        <title>Tepidicaulis marinum gen. nov., sp. nov., a novel marine bacterium denitrifying nitrate to nitrous oxide strictly under microaerobic conditions.</title>
        <authorList>
            <person name="Takeuchi M."/>
            <person name="Yamagishi T."/>
            <person name="Kamagata Y."/>
            <person name="Oshima K."/>
            <person name="Hattori M."/>
            <person name="Katayama T."/>
            <person name="Hanada S."/>
            <person name="Tamaki H."/>
            <person name="Marumo K."/>
            <person name="Maeda H."/>
            <person name="Nedachi M."/>
            <person name="Iwasaki W."/>
            <person name="Suwa Y."/>
            <person name="Sakata S."/>
        </authorList>
    </citation>
    <scope>NUCLEOTIDE SEQUENCE [LARGE SCALE GENOMIC DNA]</scope>
    <source>
        <strain evidence="3 4">MA2</strain>
    </source>
</reference>
<dbReference type="AlphaFoldDB" id="A0A081BDS6"/>
<evidence type="ECO:0000313" key="4">
    <source>
        <dbReference type="Proteomes" id="UP000028702"/>
    </source>
</evidence>
<protein>
    <submittedName>
        <fullName evidence="3">Periplasmic binding protein</fullName>
    </submittedName>
</protein>
<gene>
    <name evidence="3" type="ORF">M2A_2693</name>
</gene>
<dbReference type="STRING" id="1333998.M2A_2693"/>
<dbReference type="InterPro" id="IPR002491">
    <property type="entry name" value="ABC_transptr_periplasmic_BD"/>
</dbReference>
<feature type="signal peptide" evidence="1">
    <location>
        <begin position="1"/>
        <end position="29"/>
    </location>
</feature>
<evidence type="ECO:0000313" key="3">
    <source>
        <dbReference type="EMBL" id="GAK46194.1"/>
    </source>
</evidence>
<dbReference type="Pfam" id="PF01497">
    <property type="entry name" value="Peripla_BP_2"/>
    <property type="match status" value="1"/>
</dbReference>
<dbReference type="RefSeq" id="WP_052379489.1">
    <property type="nucleotide sequence ID" value="NZ_BBIO01000016.1"/>
</dbReference>
<dbReference type="EMBL" id="BBIO01000016">
    <property type="protein sequence ID" value="GAK46194.1"/>
    <property type="molecule type" value="Genomic_DNA"/>
</dbReference>
<proteinExistence type="predicted"/>
<feature type="chain" id="PRO_5001755111" evidence="1">
    <location>
        <begin position="30"/>
        <end position="323"/>
    </location>
</feature>
<dbReference type="SUPFAM" id="SSF53807">
    <property type="entry name" value="Helical backbone' metal receptor"/>
    <property type="match status" value="1"/>
</dbReference>
<dbReference type="InterPro" id="IPR050902">
    <property type="entry name" value="ABC_Transporter_SBP"/>
</dbReference>
<comment type="caution">
    <text evidence="3">The sequence shown here is derived from an EMBL/GenBank/DDBJ whole genome shotgun (WGS) entry which is preliminary data.</text>
</comment>
<feature type="domain" description="Fe/B12 periplasmic-binding" evidence="2">
    <location>
        <begin position="56"/>
        <end position="311"/>
    </location>
</feature>
<dbReference type="PROSITE" id="PS50983">
    <property type="entry name" value="FE_B12_PBP"/>
    <property type="match status" value="1"/>
</dbReference>
<name>A0A081BDS6_9HYPH</name>
<sequence length="323" mass="33209">MVRSASFMGRAKVLGAFAVSLSLSLAAFAASAVRAEESGTASPVSEKTASVEAPARVLSAGGAVTEIVYALGAGERLIAADATSLYPEEAKDLPKVGYFRQLAAEPIVAMDPDLLLVVEDAGPEDVLRQLKAAGMNIVTVPDETSPAGVLQKIGAVGAALGLQEEAKALEAKIARRFDALETLIADAKEAPRVVILLSAGRGAPLAGGAESSADAMIKLAGGTNAFSEFENWKPVSAESLIAAAPDVIVVPSHVAEAMGGKDKVLEIAGVAETPAGRERRFVMMDSLLLLGFGPRTPEAAQKLARVLHPELAAKAAQLNSAEH</sequence>
<dbReference type="eggNOG" id="COG4558">
    <property type="taxonomic scope" value="Bacteria"/>
</dbReference>
<organism evidence="3 4">
    <name type="scientific">Tepidicaulis marinus</name>
    <dbReference type="NCBI Taxonomy" id="1333998"/>
    <lineage>
        <taxon>Bacteria</taxon>
        <taxon>Pseudomonadati</taxon>
        <taxon>Pseudomonadota</taxon>
        <taxon>Alphaproteobacteria</taxon>
        <taxon>Hyphomicrobiales</taxon>
        <taxon>Parvibaculaceae</taxon>
        <taxon>Tepidicaulis</taxon>
    </lineage>
</organism>
<keyword evidence="1" id="KW-0732">Signal</keyword>
<dbReference type="Gene3D" id="3.40.50.1980">
    <property type="entry name" value="Nitrogenase molybdenum iron protein domain"/>
    <property type="match status" value="2"/>
</dbReference>
<evidence type="ECO:0000256" key="1">
    <source>
        <dbReference type="SAM" id="SignalP"/>
    </source>
</evidence>
<evidence type="ECO:0000259" key="2">
    <source>
        <dbReference type="PROSITE" id="PS50983"/>
    </source>
</evidence>
<dbReference type="Proteomes" id="UP000028702">
    <property type="component" value="Unassembled WGS sequence"/>
</dbReference>
<accession>A0A081BDS6</accession>
<dbReference type="PANTHER" id="PTHR30535">
    <property type="entry name" value="VITAMIN B12-BINDING PROTEIN"/>
    <property type="match status" value="1"/>
</dbReference>
<keyword evidence="4" id="KW-1185">Reference proteome</keyword>
<dbReference type="PANTHER" id="PTHR30535:SF4">
    <property type="entry name" value="HEMIN-BINDING PERIPLASMIC PROTEIN HMUT"/>
    <property type="match status" value="1"/>
</dbReference>